<evidence type="ECO:0000259" key="2">
    <source>
        <dbReference type="Pfam" id="PF18890"/>
    </source>
</evidence>
<dbReference type="Pfam" id="PF18890">
    <property type="entry name" value="FANCL_d2"/>
    <property type="match status" value="1"/>
</dbReference>
<dbReference type="GO" id="GO:0005634">
    <property type="term" value="C:nucleus"/>
    <property type="evidence" value="ECO:0000318"/>
    <property type="project" value="GO_Central"/>
</dbReference>
<dbReference type="InParanoid" id="A0A1U7Z0V6"/>
<dbReference type="GO" id="GO:0006513">
    <property type="term" value="P:protein monoubiquitination"/>
    <property type="evidence" value="ECO:0000318"/>
    <property type="project" value="GO_Central"/>
</dbReference>
<dbReference type="PANTHER" id="PTHR13206">
    <property type="entry name" value="UBIQUITIN LIGASE PROTEIN PHF9 FANCONI ANEMIA GROUP L PROTEIN"/>
    <property type="match status" value="1"/>
</dbReference>
<dbReference type="RefSeq" id="XP_010245635.1">
    <property type="nucleotide sequence ID" value="XM_010247333.2"/>
</dbReference>
<organism evidence="4 5">
    <name type="scientific">Nelumbo nucifera</name>
    <name type="common">Sacred lotus</name>
    <dbReference type="NCBI Taxonomy" id="4432"/>
    <lineage>
        <taxon>Eukaryota</taxon>
        <taxon>Viridiplantae</taxon>
        <taxon>Streptophyta</taxon>
        <taxon>Embryophyta</taxon>
        <taxon>Tracheophyta</taxon>
        <taxon>Spermatophyta</taxon>
        <taxon>Magnoliopsida</taxon>
        <taxon>Proteales</taxon>
        <taxon>Nelumbonaceae</taxon>
        <taxon>Nelumbo</taxon>
    </lineage>
</organism>
<dbReference type="CDD" id="cd16490">
    <property type="entry name" value="RING-CH-C4HC3_FANCL"/>
    <property type="match status" value="1"/>
</dbReference>
<dbReference type="Proteomes" id="UP000189703">
    <property type="component" value="Unplaced"/>
</dbReference>
<dbReference type="GeneID" id="104589128"/>
<evidence type="ECO:0000259" key="3">
    <source>
        <dbReference type="Pfam" id="PF18891"/>
    </source>
</evidence>
<dbReference type="KEGG" id="nnu:104589128"/>
<dbReference type="InterPro" id="IPR013083">
    <property type="entry name" value="Znf_RING/FYVE/PHD"/>
</dbReference>
<dbReference type="InterPro" id="IPR016135">
    <property type="entry name" value="UBQ-conjugating_enzyme/RWD"/>
</dbReference>
<name>A0A1U7Z0V6_NELNU</name>
<dbReference type="eggNOG" id="KOG3268">
    <property type="taxonomic scope" value="Eukaryota"/>
</dbReference>
<dbReference type="AlphaFoldDB" id="A0A1U7Z0V6"/>
<dbReference type="SUPFAM" id="SSF57850">
    <property type="entry name" value="RING/U-box"/>
    <property type="match status" value="1"/>
</dbReference>
<dbReference type="Pfam" id="PF11793">
    <property type="entry name" value="FANCL_C"/>
    <property type="match status" value="1"/>
</dbReference>
<accession>A0A1U7Z0V6</accession>
<dbReference type="STRING" id="4432.A0A1U7Z0V6"/>
<dbReference type="Gene3D" id="3.30.40.10">
    <property type="entry name" value="Zinc/RING finger domain, C3HC4 (zinc finger)"/>
    <property type="match status" value="1"/>
</dbReference>
<dbReference type="SMART" id="SM01197">
    <property type="entry name" value="FANCL_C"/>
    <property type="match status" value="1"/>
</dbReference>
<dbReference type="GO" id="GO:0036297">
    <property type="term" value="P:interstrand cross-link repair"/>
    <property type="evidence" value="ECO:0007669"/>
    <property type="project" value="InterPro"/>
</dbReference>
<dbReference type="Gene3D" id="3.10.110.10">
    <property type="entry name" value="Ubiquitin Conjugating Enzyme"/>
    <property type="match status" value="1"/>
</dbReference>
<sequence>MESDLEYDEQARCRKLAQSSSFYRSVYSEVEEVGWERLVKLDEDLTSVSFRILDMKGRVHIMEIQLPQNYPKCAPSIAADMPYICELKWSINSRLRDIVHQFREHLENLQGFWSTMENIDRTLWVIDPRQPARSTSFRKINLGNDCRVVLSIDALDPRSLPECRFLGPHLVVDSMIKKWRRNSKRWMKDKPFNENLASTLEMPLPGPQDVQKDDKQVECGICYAQYLPVDDELGARSGSGPDYACENIKCCKAFHSVCLADWLRSITTTRQSFDVLFGNCPYCSEPVAVKVNTKG</sequence>
<evidence type="ECO:0000313" key="4">
    <source>
        <dbReference type="Proteomes" id="UP000189703"/>
    </source>
</evidence>
<feature type="domain" description="FANCL UBC-like" evidence="3">
    <location>
        <begin position="112"/>
        <end position="206"/>
    </location>
</feature>
<dbReference type="OMA" id="NRPFHAK"/>
<dbReference type="Pfam" id="PF18891">
    <property type="entry name" value="FANCL_d3"/>
    <property type="match status" value="1"/>
</dbReference>
<proteinExistence type="predicted"/>
<dbReference type="InterPro" id="IPR043898">
    <property type="entry name" value="FANCL_d2"/>
</dbReference>
<dbReference type="Gene3D" id="3.10.110.20">
    <property type="entry name" value="RWD domain-like"/>
    <property type="match status" value="1"/>
</dbReference>
<dbReference type="CDD" id="cd23831">
    <property type="entry name" value="DRWD-N_FANCL"/>
    <property type="match status" value="1"/>
</dbReference>
<keyword evidence="4" id="KW-1185">Reference proteome</keyword>
<dbReference type="InterPro" id="IPR044037">
    <property type="entry name" value="FANCL_d3"/>
</dbReference>
<dbReference type="InterPro" id="IPR026848">
    <property type="entry name" value="Fancl"/>
</dbReference>
<dbReference type="GO" id="GO:0006281">
    <property type="term" value="P:DNA repair"/>
    <property type="evidence" value="ECO:0000318"/>
    <property type="project" value="GO_Central"/>
</dbReference>
<evidence type="ECO:0000259" key="1">
    <source>
        <dbReference type="Pfam" id="PF11793"/>
    </source>
</evidence>
<dbReference type="InterPro" id="IPR026850">
    <property type="entry name" value="FANCL_C"/>
</dbReference>
<dbReference type="GO" id="GO:0043240">
    <property type="term" value="C:Fanconi anaemia nuclear complex"/>
    <property type="evidence" value="ECO:0007669"/>
    <property type="project" value="InterPro"/>
</dbReference>
<dbReference type="GO" id="GO:0061630">
    <property type="term" value="F:ubiquitin protein ligase activity"/>
    <property type="evidence" value="ECO:0000318"/>
    <property type="project" value="GO_Central"/>
</dbReference>
<evidence type="ECO:0000313" key="5">
    <source>
        <dbReference type="RefSeq" id="XP_010245635.1"/>
    </source>
</evidence>
<dbReference type="PANTHER" id="PTHR13206:SF0">
    <property type="entry name" value="E3 UBIQUITIN-PROTEIN LIGASE FANCL"/>
    <property type="match status" value="1"/>
</dbReference>
<protein>
    <submittedName>
        <fullName evidence="5">E3 ubiquitin-protein ligase FANCL isoform X1</fullName>
    </submittedName>
</protein>
<dbReference type="CDD" id="cd23832">
    <property type="entry name" value="DRWD-C_FANCL"/>
    <property type="match status" value="1"/>
</dbReference>
<dbReference type="FunCoup" id="A0A1U7Z0V6">
    <property type="interactions" value="2229"/>
</dbReference>
<dbReference type="OrthoDB" id="10263265at2759"/>
<reference evidence="5" key="1">
    <citation type="submission" date="2025-08" db="UniProtKB">
        <authorList>
            <consortium name="RefSeq"/>
        </authorList>
    </citation>
    <scope>IDENTIFICATION</scope>
</reference>
<feature type="domain" description="FANCL UBC-like" evidence="2">
    <location>
        <begin position="21"/>
        <end position="109"/>
    </location>
</feature>
<dbReference type="InterPro" id="IPR043003">
    <property type="entry name" value="FANCL_d3_sf"/>
</dbReference>
<gene>
    <name evidence="5" type="primary">LOC104589128</name>
</gene>
<feature type="domain" description="FANCL C-terminal" evidence="1">
    <location>
        <begin position="216"/>
        <end position="291"/>
    </location>
</feature>